<feature type="transmembrane region" description="Helical" evidence="7">
    <location>
        <begin position="671"/>
        <end position="694"/>
    </location>
</feature>
<dbReference type="InterPro" id="IPR004869">
    <property type="entry name" value="MMPL_dom"/>
</dbReference>
<evidence type="ECO:0000256" key="3">
    <source>
        <dbReference type="ARBA" id="ARBA00022475"/>
    </source>
</evidence>
<evidence type="ECO:0000256" key="4">
    <source>
        <dbReference type="ARBA" id="ARBA00022692"/>
    </source>
</evidence>
<evidence type="ECO:0000259" key="8">
    <source>
        <dbReference type="PROSITE" id="PS50156"/>
    </source>
</evidence>
<evidence type="ECO:0000313" key="9">
    <source>
        <dbReference type="EMBL" id="MBS4103074.1"/>
    </source>
</evidence>
<protein>
    <submittedName>
        <fullName evidence="9">MMPL family transporter</fullName>
    </submittedName>
</protein>
<comment type="similarity">
    <text evidence="2">Belongs to the resistance-nodulation-cell division (RND) (TC 2.A.6) family. MmpL subfamily.</text>
</comment>
<sequence length="769" mass="79212">MSLVLYRLSRWSFRRHWVVIGAWALLLIGVVAGLMVSPPKLNNEVRIDGTPAQQVIDDLAEKMPASSGGQGIIAFTAPEGQRIDSEALRKHVANAVDAVYDSSPHVVDSREIVAAEAAKGQSSALLSATGAVGQTATGTASTPTPFVVNGAPVPGVVVSADGRVALMQFQFDQQTFELPGGTVDETVDAAKEAVDDTGIQVLPSATMLQIPELIGIGEVIGVLIAAVVLIMTLGSVVAAGLPLVTALTGVGIGVGGALLVAHVIEVHSLAVVLALMLGLAVGIDYALFIVNKQRRLILDRGLSAEEAAARAVGTAGSAVVFAGSTVTIALLALSVVGIRVLTTMAVVAAATVIIAVLLAITLLPALLGLIGERVCSAKARAHSTTHDAHPPHPVATRWVGVVTRHPYLTVAATVVLAALLAVPAAGMQLGLTSGSSYNPSTPQRQSYEVIAEHMGDGYNAPLAVAVTPSSGTGEVSDATLAEVAATLRSIDGVADVALQGIDDQRSTAVLSVVPTTGPTDPATSDVVERIRDHAQTVSGATIGVTGFAALGIDVSHRLADALPIYLGVVIGLSLIILILVFRSIIVPVKATLGFLLSVAATFGATTAVFQWGWAQQLLGIDATAPVLSLLPIIITGVLYGLAMDYEVFLVSSMKEARTHGAQGVEAVEQGFTAASRVVVAAAIIMTAVFAGFIFNEDPMIKQAGFALAFGVCFDAFVVRMTLVPAVMAAVGDKAWWLPKIISKRLPNLDIEGDQLSAALDKPDQAPAHA</sequence>
<dbReference type="InterPro" id="IPR050545">
    <property type="entry name" value="Mycobact_MmpL"/>
</dbReference>
<feature type="transmembrane region" description="Helical" evidence="7">
    <location>
        <begin position="592"/>
        <end position="614"/>
    </location>
</feature>
<feature type="transmembrane region" description="Helical" evidence="7">
    <location>
        <begin position="626"/>
        <end position="650"/>
    </location>
</feature>
<accession>A0ABS5NFM3</accession>
<proteinExistence type="inferred from homology"/>
<dbReference type="Gene3D" id="1.20.1640.10">
    <property type="entry name" value="Multidrug efflux transporter AcrB transmembrane domain"/>
    <property type="match status" value="2"/>
</dbReference>
<feature type="transmembrane region" description="Helical" evidence="7">
    <location>
        <begin position="564"/>
        <end position="585"/>
    </location>
</feature>
<feature type="transmembrane region" description="Helical" evidence="7">
    <location>
        <begin position="344"/>
        <end position="370"/>
    </location>
</feature>
<feature type="domain" description="SSD" evidence="8">
    <location>
        <begin position="219"/>
        <end position="369"/>
    </location>
</feature>
<comment type="subcellular location">
    <subcellularLocation>
        <location evidence="1">Cell membrane</location>
        <topology evidence="1">Multi-pass membrane protein</topology>
    </subcellularLocation>
</comment>
<evidence type="ECO:0000256" key="6">
    <source>
        <dbReference type="ARBA" id="ARBA00023136"/>
    </source>
</evidence>
<comment type="caution">
    <text evidence="9">The sequence shown here is derived from an EMBL/GenBank/DDBJ whole genome shotgun (WGS) entry which is preliminary data.</text>
</comment>
<evidence type="ECO:0000256" key="2">
    <source>
        <dbReference type="ARBA" id="ARBA00010157"/>
    </source>
</evidence>
<dbReference type="InterPro" id="IPR000731">
    <property type="entry name" value="SSD"/>
</dbReference>
<keyword evidence="3" id="KW-1003">Cell membrane</keyword>
<dbReference type="PROSITE" id="PS50156">
    <property type="entry name" value="SSD"/>
    <property type="match status" value="1"/>
</dbReference>
<keyword evidence="6 7" id="KW-0472">Membrane</keyword>
<dbReference type="SUPFAM" id="SSF82866">
    <property type="entry name" value="Multidrug efflux transporter AcrB transmembrane domain"/>
    <property type="match status" value="2"/>
</dbReference>
<evidence type="ECO:0000256" key="1">
    <source>
        <dbReference type="ARBA" id="ARBA00004651"/>
    </source>
</evidence>
<dbReference type="PANTHER" id="PTHR33406">
    <property type="entry name" value="MEMBRANE PROTEIN MJ1562-RELATED"/>
    <property type="match status" value="1"/>
</dbReference>
<evidence type="ECO:0000313" key="10">
    <source>
        <dbReference type="Proteomes" id="UP000676853"/>
    </source>
</evidence>
<organism evidence="9 10">
    <name type="scientific">Tsukamurella paurometabola</name>
    <name type="common">Corynebacterium paurometabolum</name>
    <dbReference type="NCBI Taxonomy" id="2061"/>
    <lineage>
        <taxon>Bacteria</taxon>
        <taxon>Bacillati</taxon>
        <taxon>Actinomycetota</taxon>
        <taxon>Actinomycetes</taxon>
        <taxon>Mycobacteriales</taxon>
        <taxon>Tsukamurellaceae</taxon>
        <taxon>Tsukamurella</taxon>
    </lineage>
</organism>
<dbReference type="PRINTS" id="PR00702">
    <property type="entry name" value="ACRIFLAVINRP"/>
</dbReference>
<dbReference type="Pfam" id="PF03176">
    <property type="entry name" value="MMPL"/>
    <property type="match status" value="2"/>
</dbReference>
<gene>
    <name evidence="9" type="ORF">KFZ73_17750</name>
</gene>
<keyword evidence="4 7" id="KW-0812">Transmembrane</keyword>
<dbReference type="PANTHER" id="PTHR33406:SF11">
    <property type="entry name" value="MEMBRANE PROTEIN SCO6666-RELATED"/>
    <property type="match status" value="1"/>
</dbReference>
<dbReference type="RefSeq" id="WP_212554579.1">
    <property type="nucleotide sequence ID" value="NZ_JAGXOE010000050.1"/>
</dbReference>
<name>A0ABS5NFM3_TSUPA</name>
<keyword evidence="10" id="KW-1185">Reference proteome</keyword>
<feature type="transmembrane region" description="Helical" evidence="7">
    <location>
        <begin position="706"/>
        <end position="730"/>
    </location>
</feature>
<feature type="transmembrane region" description="Helical" evidence="7">
    <location>
        <begin position="213"/>
        <end position="234"/>
    </location>
</feature>
<feature type="transmembrane region" description="Helical" evidence="7">
    <location>
        <begin position="270"/>
        <end position="290"/>
    </location>
</feature>
<evidence type="ECO:0000256" key="7">
    <source>
        <dbReference type="SAM" id="Phobius"/>
    </source>
</evidence>
<dbReference type="EMBL" id="JAGXOE010000050">
    <property type="protein sequence ID" value="MBS4103074.1"/>
    <property type="molecule type" value="Genomic_DNA"/>
</dbReference>
<keyword evidence="5 7" id="KW-1133">Transmembrane helix</keyword>
<reference evidence="9 10" key="1">
    <citation type="submission" date="2021-04" db="EMBL/GenBank/DDBJ databases">
        <title>Whole genome sequence analysis of a thiophenic sulfur metabolizing bacteria.</title>
        <authorList>
            <person name="Akhtar N."/>
            <person name="Akram J."/>
            <person name="Aslam A."/>
        </authorList>
    </citation>
    <scope>NUCLEOTIDE SEQUENCE [LARGE SCALE GENOMIC DNA]</scope>
    <source>
        <strain evidence="9 10">3OW</strain>
    </source>
</reference>
<evidence type="ECO:0000256" key="5">
    <source>
        <dbReference type="ARBA" id="ARBA00022989"/>
    </source>
</evidence>
<dbReference type="InterPro" id="IPR001036">
    <property type="entry name" value="Acrflvin-R"/>
</dbReference>
<dbReference type="Proteomes" id="UP000676853">
    <property type="component" value="Unassembled WGS sequence"/>
</dbReference>
<feature type="transmembrane region" description="Helical" evidence="7">
    <location>
        <begin position="407"/>
        <end position="431"/>
    </location>
</feature>
<feature type="transmembrane region" description="Helical" evidence="7">
    <location>
        <begin position="241"/>
        <end position="264"/>
    </location>
</feature>
<feature type="transmembrane region" description="Helical" evidence="7">
    <location>
        <begin position="311"/>
        <end position="338"/>
    </location>
</feature>